<feature type="region of interest" description="Disordered" evidence="3">
    <location>
        <begin position="229"/>
        <end position="250"/>
    </location>
</feature>
<dbReference type="RefSeq" id="WP_285727004.1">
    <property type="nucleotide sequence ID" value="NZ_BSDD01000005.1"/>
</dbReference>
<proteinExistence type="inferred from homology"/>
<name>A0ABQ5QAM8_9BACT</name>
<dbReference type="Proteomes" id="UP001165089">
    <property type="component" value="Unassembled WGS sequence"/>
</dbReference>
<evidence type="ECO:0000256" key="1">
    <source>
        <dbReference type="ARBA" id="ARBA00007613"/>
    </source>
</evidence>
<reference evidence="4 5" key="1">
    <citation type="journal article" date="2023" name="Antonie Van Leeuwenhoek">
        <title>Mesoterricola silvestris gen. nov., sp. nov., Mesoterricola sediminis sp. nov., Geothrix oryzae sp. nov., Geothrix edaphica sp. nov., Geothrix rubra sp. nov., and Geothrix limicola sp. nov., six novel members of Acidobacteriota isolated from soils.</title>
        <authorList>
            <person name="Itoh H."/>
            <person name="Sugisawa Y."/>
            <person name="Mise K."/>
            <person name="Xu Z."/>
            <person name="Kuniyasu M."/>
            <person name="Ushijima N."/>
            <person name="Kawano K."/>
            <person name="Kobayashi E."/>
            <person name="Shiratori Y."/>
            <person name="Masuda Y."/>
            <person name="Senoo K."/>
        </authorList>
    </citation>
    <scope>NUCLEOTIDE SEQUENCE [LARGE SCALE GENOMIC DNA]</scope>
    <source>
        <strain evidence="4 5">Red803</strain>
    </source>
</reference>
<dbReference type="InterPro" id="IPR010131">
    <property type="entry name" value="MdtP/NodT-like"/>
</dbReference>
<dbReference type="EMBL" id="BSDD01000005">
    <property type="protein sequence ID" value="GLH71099.1"/>
    <property type="molecule type" value="Genomic_DNA"/>
</dbReference>
<evidence type="ECO:0000313" key="4">
    <source>
        <dbReference type="EMBL" id="GLH71099.1"/>
    </source>
</evidence>
<evidence type="ECO:0000256" key="3">
    <source>
        <dbReference type="SAM" id="MobiDB-lite"/>
    </source>
</evidence>
<keyword evidence="5" id="KW-1185">Reference proteome</keyword>
<keyword evidence="2" id="KW-0175">Coiled coil</keyword>
<comment type="caution">
    <text evidence="4">The sequence shown here is derived from an EMBL/GenBank/DDBJ whole genome shotgun (WGS) entry which is preliminary data.</text>
</comment>
<dbReference type="SUPFAM" id="SSF56954">
    <property type="entry name" value="Outer membrane efflux proteins (OEP)"/>
    <property type="match status" value="1"/>
</dbReference>
<evidence type="ECO:0000256" key="2">
    <source>
        <dbReference type="SAM" id="Coils"/>
    </source>
</evidence>
<dbReference type="Gene3D" id="1.20.1600.10">
    <property type="entry name" value="Outer membrane efflux proteins (OEP)"/>
    <property type="match status" value="1"/>
</dbReference>
<dbReference type="PANTHER" id="PTHR30203:SF24">
    <property type="entry name" value="BLR4935 PROTEIN"/>
    <property type="match status" value="1"/>
</dbReference>
<dbReference type="Pfam" id="PF02321">
    <property type="entry name" value="OEP"/>
    <property type="match status" value="1"/>
</dbReference>
<dbReference type="PROSITE" id="PS51257">
    <property type="entry name" value="PROKAR_LIPOPROTEIN"/>
    <property type="match status" value="1"/>
</dbReference>
<evidence type="ECO:0008006" key="6">
    <source>
        <dbReference type="Google" id="ProtNLM"/>
    </source>
</evidence>
<evidence type="ECO:0000313" key="5">
    <source>
        <dbReference type="Proteomes" id="UP001165089"/>
    </source>
</evidence>
<organism evidence="4 5">
    <name type="scientific">Geothrix rubra</name>
    <dbReference type="NCBI Taxonomy" id="2927977"/>
    <lineage>
        <taxon>Bacteria</taxon>
        <taxon>Pseudomonadati</taxon>
        <taxon>Acidobacteriota</taxon>
        <taxon>Holophagae</taxon>
        <taxon>Holophagales</taxon>
        <taxon>Holophagaceae</taxon>
        <taxon>Geothrix</taxon>
    </lineage>
</organism>
<protein>
    <recommendedName>
        <fullName evidence="6">TolC family protein</fullName>
    </recommendedName>
</protein>
<comment type="similarity">
    <text evidence="1">Belongs to the outer membrane factor (OMF) (TC 1.B.17) family.</text>
</comment>
<feature type="compositionally biased region" description="Pro residues" evidence="3">
    <location>
        <begin position="237"/>
        <end position="250"/>
    </location>
</feature>
<accession>A0ABQ5QAM8</accession>
<dbReference type="InterPro" id="IPR003423">
    <property type="entry name" value="OMP_efflux"/>
</dbReference>
<feature type="coiled-coil region" evidence="2">
    <location>
        <begin position="320"/>
        <end position="379"/>
    </location>
</feature>
<sequence>MRSRALFPPLALALLAGGCGRPPRAELDPARTLAELRRPEAIPAGDLATALTTLAWRDHPDLDLARAELSAAQAGIRTAKAIPNPTFGFGATRAEGVPQPWTLTYGLSLPVELGGKRRLRLRQAALQVQAAQLAVADTAWRLRMGVRTALVDWRQAREAAAVADRSAAIWTDLRNLQDRRFAVGEIGAPERAAVAQEAQRAEAGRLSAQSALRRAESTLALAAGLPPATFAPRLDQEPPPDLAPGSAPPPGRTEALIHRLDVRRILLAWDQNETALEQELAQRVPNLQLGPGYSFDQGVKKWTLGFTVDLPLFDRRQGPIAEAVARRAVLEARLRQAEAQALAGAGLAEGRLAAAQAALKAQDAALAGAQARLEAARRALALGSLDRGALLAAELEALQARGLAVEAWAEEARARLAVEDAFQKPLDPAERPYPFEPPTGARP</sequence>
<gene>
    <name evidence="4" type="ORF">GETHPA_26320</name>
</gene>
<dbReference type="PANTHER" id="PTHR30203">
    <property type="entry name" value="OUTER MEMBRANE CATION EFFLUX PROTEIN"/>
    <property type="match status" value="1"/>
</dbReference>